<dbReference type="InterPro" id="IPR021835">
    <property type="entry name" value="DUF3427"/>
</dbReference>
<sequence>KTSLNNPKFYQLWQDVIQTGLLLNEKYQNKKQFTFYQKYTRKDVCRLLNWKKDVSAPMYGYRVGEKECPIFITYKKDSEDKRNAKYRNDLQNGKSLRWYTRSPRHIDSDEVQRLLAKDKMGNYKIKLHLFVKRSDADGKGFYYLGEGKIVSDSVREEIVGKKTAVGMNIELQHPLETKMYDLLFTE</sequence>
<name>A0A6A8LRH5_9LACO</name>
<organism evidence="2 3">
    <name type="scientific">Ligilactobacillus salivarius</name>
    <dbReference type="NCBI Taxonomy" id="1624"/>
    <lineage>
        <taxon>Bacteria</taxon>
        <taxon>Bacillati</taxon>
        <taxon>Bacillota</taxon>
        <taxon>Bacilli</taxon>
        <taxon>Lactobacillales</taxon>
        <taxon>Lactobacillaceae</taxon>
        <taxon>Ligilactobacillus</taxon>
    </lineage>
</organism>
<protein>
    <submittedName>
        <fullName evidence="2">DUF3427 domain-containing protein</fullName>
    </submittedName>
</protein>
<evidence type="ECO:0000313" key="2">
    <source>
        <dbReference type="EMBL" id="MSE05227.1"/>
    </source>
</evidence>
<comment type="caution">
    <text evidence="2">The sequence shown here is derived from an EMBL/GenBank/DDBJ whole genome shotgun (WGS) entry which is preliminary data.</text>
</comment>
<accession>A0A6A8LRH5</accession>
<feature type="domain" description="DUF3427" evidence="1">
    <location>
        <begin position="33"/>
        <end position="182"/>
    </location>
</feature>
<dbReference type="AlphaFoldDB" id="A0A6A8LRH5"/>
<evidence type="ECO:0000259" key="1">
    <source>
        <dbReference type="Pfam" id="PF11907"/>
    </source>
</evidence>
<proteinExistence type="predicted"/>
<dbReference type="Proteomes" id="UP000437575">
    <property type="component" value="Unassembled WGS sequence"/>
</dbReference>
<feature type="non-terminal residue" evidence="2">
    <location>
        <position position="1"/>
    </location>
</feature>
<gene>
    <name evidence="2" type="ORF">GKC34_05180</name>
</gene>
<evidence type="ECO:0000313" key="3">
    <source>
        <dbReference type="Proteomes" id="UP000437575"/>
    </source>
</evidence>
<dbReference type="Pfam" id="PF11907">
    <property type="entry name" value="DUF3427"/>
    <property type="match status" value="1"/>
</dbReference>
<dbReference type="EMBL" id="WKKZ01000169">
    <property type="protein sequence ID" value="MSE05227.1"/>
    <property type="molecule type" value="Genomic_DNA"/>
</dbReference>
<reference evidence="2 3" key="1">
    <citation type="submission" date="2019-11" db="EMBL/GenBank/DDBJ databases">
        <title>Draft Genome Sequence of Plant Growth-Promoting Rhizosphere-Associated Bacteria.</title>
        <authorList>
            <person name="Vasilyev I.Y."/>
            <person name="Radchenko V."/>
            <person name="Ilnitskaya E.V."/>
        </authorList>
    </citation>
    <scope>NUCLEOTIDE SEQUENCE [LARGE SCALE GENOMIC DNA]</scope>
    <source>
        <strain evidence="2 3">VRA_1sq_f</strain>
    </source>
</reference>